<reference evidence="3 4" key="1">
    <citation type="submission" date="2018-11" db="EMBL/GenBank/DDBJ databases">
        <authorList>
            <person name="Da X."/>
        </authorList>
    </citation>
    <scope>NUCLEOTIDE SEQUENCE [LARGE SCALE GENOMIC DNA]</scope>
    <source>
        <strain evidence="3 4">S14-144</strain>
    </source>
</reference>
<gene>
    <name evidence="3" type="ORF">EH165_10235</name>
</gene>
<protein>
    <submittedName>
        <fullName evidence="3">DUF4233 domain-containing protein</fullName>
    </submittedName>
</protein>
<dbReference type="InterPro" id="IPR025327">
    <property type="entry name" value="DUF4233"/>
</dbReference>
<keyword evidence="2" id="KW-1133">Transmembrane helix</keyword>
<feature type="transmembrane region" description="Helical" evidence="2">
    <location>
        <begin position="52"/>
        <end position="74"/>
    </location>
</feature>
<evidence type="ECO:0000313" key="3">
    <source>
        <dbReference type="EMBL" id="AZI58461.1"/>
    </source>
</evidence>
<name>A0A3G8ZXU5_9ACTN</name>
<reference evidence="3 4" key="2">
    <citation type="submission" date="2018-12" db="EMBL/GenBank/DDBJ databases">
        <title>Nakamurella antarcticus sp. nov., isolated from Antarctica South Shetland Islands soil.</title>
        <authorList>
            <person name="Peng F."/>
        </authorList>
    </citation>
    <scope>NUCLEOTIDE SEQUENCE [LARGE SCALE GENOMIC DNA]</scope>
    <source>
        <strain evidence="3 4">S14-144</strain>
    </source>
</reference>
<dbReference type="OrthoDB" id="4773077at2"/>
<evidence type="ECO:0000256" key="1">
    <source>
        <dbReference type="SAM" id="MobiDB-lite"/>
    </source>
</evidence>
<dbReference type="Proteomes" id="UP000268084">
    <property type="component" value="Chromosome"/>
</dbReference>
<keyword evidence="4" id="KW-1185">Reference proteome</keyword>
<evidence type="ECO:0000256" key="2">
    <source>
        <dbReference type="SAM" id="Phobius"/>
    </source>
</evidence>
<accession>A0A3G8ZXU5</accession>
<dbReference type="AlphaFoldDB" id="A0A3G8ZXU5"/>
<feature type="transmembrane region" description="Helical" evidence="2">
    <location>
        <begin position="94"/>
        <end position="116"/>
    </location>
</feature>
<feature type="transmembrane region" description="Helical" evidence="2">
    <location>
        <begin position="25"/>
        <end position="45"/>
    </location>
</feature>
<evidence type="ECO:0000313" key="4">
    <source>
        <dbReference type="Proteomes" id="UP000268084"/>
    </source>
</evidence>
<dbReference type="Pfam" id="PF14017">
    <property type="entry name" value="DUF4233"/>
    <property type="match status" value="1"/>
</dbReference>
<organism evidence="3 4">
    <name type="scientific">Nakamurella antarctica</name>
    <dbReference type="NCBI Taxonomy" id="1902245"/>
    <lineage>
        <taxon>Bacteria</taxon>
        <taxon>Bacillati</taxon>
        <taxon>Actinomycetota</taxon>
        <taxon>Actinomycetes</taxon>
        <taxon>Nakamurellales</taxon>
        <taxon>Nakamurellaceae</taxon>
        <taxon>Nakamurella</taxon>
    </lineage>
</organism>
<keyword evidence="2" id="KW-0472">Membrane</keyword>
<dbReference type="EMBL" id="CP034170">
    <property type="protein sequence ID" value="AZI58461.1"/>
    <property type="molecule type" value="Genomic_DNA"/>
</dbReference>
<dbReference type="KEGG" id="nak:EH165_10235"/>
<sequence length="162" mass="17300">MVLNVPATLMPPSSRKADPERGFRGVMSGALILQAITVLLGLPVASTDHPLAFWEIAALLLLAAAMVGACAFVSKPWMLKVIVALQVVHIACWFIYPALGIMGIIFGVAWWTLIYFRNEYRQRLADGVLPSQIRDAAEAAAAADQHGEDGEGAGSASLAEKN</sequence>
<keyword evidence="2" id="KW-0812">Transmembrane</keyword>
<proteinExistence type="predicted"/>
<feature type="region of interest" description="Disordered" evidence="1">
    <location>
        <begin position="139"/>
        <end position="162"/>
    </location>
</feature>